<dbReference type="PROSITE" id="PS50878">
    <property type="entry name" value="RT_POL"/>
    <property type="match status" value="1"/>
</dbReference>
<dbReference type="SUPFAM" id="SSF56672">
    <property type="entry name" value="DNA/RNA polymerases"/>
    <property type="match status" value="1"/>
</dbReference>
<accession>A0A0F8Z048</accession>
<protein>
    <recommendedName>
        <fullName evidence="1">Reverse transcriptase domain-containing protein</fullName>
    </recommendedName>
</protein>
<dbReference type="InterPro" id="IPR043502">
    <property type="entry name" value="DNA/RNA_pol_sf"/>
</dbReference>
<evidence type="ECO:0000259" key="1">
    <source>
        <dbReference type="PROSITE" id="PS50878"/>
    </source>
</evidence>
<dbReference type="AlphaFoldDB" id="A0A0F8Z048"/>
<reference evidence="2" key="1">
    <citation type="journal article" date="2015" name="Nature">
        <title>Complex archaea that bridge the gap between prokaryotes and eukaryotes.</title>
        <authorList>
            <person name="Spang A."/>
            <person name="Saw J.H."/>
            <person name="Jorgensen S.L."/>
            <person name="Zaremba-Niedzwiedzka K."/>
            <person name="Martijn J."/>
            <person name="Lind A.E."/>
            <person name="van Eijk R."/>
            <person name="Schleper C."/>
            <person name="Guy L."/>
            <person name="Ettema T.J."/>
        </authorList>
    </citation>
    <scope>NUCLEOTIDE SEQUENCE</scope>
</reference>
<dbReference type="EMBL" id="LAZR01054019">
    <property type="protein sequence ID" value="KKK79450.1"/>
    <property type="molecule type" value="Genomic_DNA"/>
</dbReference>
<proteinExistence type="predicted"/>
<gene>
    <name evidence="2" type="ORF">LCGC14_2833390</name>
</gene>
<dbReference type="InterPro" id="IPR000477">
    <property type="entry name" value="RT_dom"/>
</dbReference>
<sequence>RGKVHLIRFADDFVIGFELQEDARRVMDVLSKRMEKYNLTLHTDKTRLIPFSRPLSDRKRVKEPGTFEFLGFMLYWRRTRGGRWEMACKTRHAGLSRAIRNIYEWCRSHRHLPIPVQHVALVRRIQGHYNYFGVNGNQRSMSLVKYHAERAWYKWLCRRSQRKHLNWERFVDLLRDFPLPQPRVFVRIWGT</sequence>
<dbReference type="Pfam" id="PF00078">
    <property type="entry name" value="RVT_1"/>
    <property type="match status" value="1"/>
</dbReference>
<feature type="non-terminal residue" evidence="2">
    <location>
        <position position="1"/>
    </location>
</feature>
<evidence type="ECO:0000313" key="2">
    <source>
        <dbReference type="EMBL" id="KKK79450.1"/>
    </source>
</evidence>
<comment type="caution">
    <text evidence="2">The sequence shown here is derived from an EMBL/GenBank/DDBJ whole genome shotgun (WGS) entry which is preliminary data.</text>
</comment>
<feature type="domain" description="Reverse transcriptase" evidence="1">
    <location>
        <begin position="1"/>
        <end position="74"/>
    </location>
</feature>
<name>A0A0F8Z048_9ZZZZ</name>
<organism evidence="2">
    <name type="scientific">marine sediment metagenome</name>
    <dbReference type="NCBI Taxonomy" id="412755"/>
    <lineage>
        <taxon>unclassified sequences</taxon>
        <taxon>metagenomes</taxon>
        <taxon>ecological metagenomes</taxon>
    </lineage>
</organism>